<reference evidence="2" key="2">
    <citation type="submission" date="2023-06" db="EMBL/GenBank/DDBJ databases">
        <authorList>
            <consortium name="Lawrence Berkeley National Laboratory"/>
            <person name="Mondo S.J."/>
            <person name="Hensen N."/>
            <person name="Bonometti L."/>
            <person name="Westerberg I."/>
            <person name="Brannstrom I.O."/>
            <person name="Guillou S."/>
            <person name="Cros-Aarteil S."/>
            <person name="Calhoun S."/>
            <person name="Haridas S."/>
            <person name="Kuo A."/>
            <person name="Pangilinan J."/>
            <person name="Riley R."/>
            <person name="Labutti K."/>
            <person name="Andreopoulos B."/>
            <person name="Lipzen A."/>
            <person name="Chen C."/>
            <person name="Yanf M."/>
            <person name="Daum C."/>
            <person name="Ng V."/>
            <person name="Clum A."/>
            <person name="Steindorff A."/>
            <person name="Ohm R."/>
            <person name="Martin F."/>
            <person name="Silar P."/>
            <person name="Natvig D."/>
            <person name="Lalanne C."/>
            <person name="Gautier V."/>
            <person name="Ament-Velasquez S.L."/>
            <person name="Kruys A."/>
            <person name="Hutchinson M.I."/>
            <person name="Powell A.J."/>
            <person name="Barry K."/>
            <person name="Miller A.N."/>
            <person name="Grigoriev I.V."/>
            <person name="Debuchy R."/>
            <person name="Gladieux P."/>
            <person name="Thoren M.H."/>
            <person name="Johannesson H."/>
        </authorList>
    </citation>
    <scope>NUCLEOTIDE SEQUENCE</scope>
    <source>
        <strain evidence="2">CBS 626.80</strain>
    </source>
</reference>
<comment type="caution">
    <text evidence="2">The sequence shown here is derived from an EMBL/GenBank/DDBJ whole genome shotgun (WGS) entry which is preliminary data.</text>
</comment>
<evidence type="ECO:0000313" key="3">
    <source>
        <dbReference type="Proteomes" id="UP001303222"/>
    </source>
</evidence>
<feature type="compositionally biased region" description="Polar residues" evidence="1">
    <location>
        <begin position="99"/>
        <end position="119"/>
    </location>
</feature>
<feature type="compositionally biased region" description="Polar residues" evidence="1">
    <location>
        <begin position="1"/>
        <end position="42"/>
    </location>
</feature>
<dbReference type="EMBL" id="MU859222">
    <property type="protein sequence ID" value="KAK3949247.1"/>
    <property type="molecule type" value="Genomic_DNA"/>
</dbReference>
<feature type="compositionally biased region" description="Low complexity" evidence="1">
    <location>
        <begin position="144"/>
        <end position="156"/>
    </location>
</feature>
<sequence>MPTSSSGETPTANTVYSLGDTSAGIMTNISLTPRASLESTSTIPPPSQQHSNPHHNPHSSPCSPPGSPDHPEHKPSSDDQQNDQQKDHEQDPELVSGQAPDQAQDSVPEQKESQLGQPHQQHKHSSSTSSTSSLSTTGKRDAKNNTNNNNNNNNNNNKDKTALNEFITRSRSSTLYTPSANERDEQIRIAILMRCLDMEERFRVQAARYWGPLQ</sequence>
<keyword evidence="3" id="KW-1185">Reference proteome</keyword>
<dbReference type="Proteomes" id="UP001303222">
    <property type="component" value="Unassembled WGS sequence"/>
</dbReference>
<protein>
    <submittedName>
        <fullName evidence="2">Uncharacterized protein</fullName>
    </submittedName>
</protein>
<accession>A0AAN6SCI2</accession>
<evidence type="ECO:0000313" key="2">
    <source>
        <dbReference type="EMBL" id="KAK3949247.1"/>
    </source>
</evidence>
<evidence type="ECO:0000256" key="1">
    <source>
        <dbReference type="SAM" id="MobiDB-lite"/>
    </source>
</evidence>
<name>A0AAN6SCI2_9PEZI</name>
<dbReference type="AlphaFoldDB" id="A0AAN6SCI2"/>
<feature type="compositionally biased region" description="Low complexity" evidence="1">
    <location>
        <begin position="126"/>
        <end position="137"/>
    </location>
</feature>
<proteinExistence type="predicted"/>
<gene>
    <name evidence="2" type="ORF">QBC32DRAFT_372920</name>
</gene>
<feature type="region of interest" description="Disordered" evidence="1">
    <location>
        <begin position="1"/>
        <end position="163"/>
    </location>
</feature>
<reference evidence="2" key="1">
    <citation type="journal article" date="2023" name="Mol. Phylogenet. Evol.">
        <title>Genome-scale phylogeny and comparative genomics of the fungal order Sordariales.</title>
        <authorList>
            <person name="Hensen N."/>
            <person name="Bonometti L."/>
            <person name="Westerberg I."/>
            <person name="Brannstrom I.O."/>
            <person name="Guillou S."/>
            <person name="Cros-Aarteil S."/>
            <person name="Calhoun S."/>
            <person name="Haridas S."/>
            <person name="Kuo A."/>
            <person name="Mondo S."/>
            <person name="Pangilinan J."/>
            <person name="Riley R."/>
            <person name="LaButti K."/>
            <person name="Andreopoulos B."/>
            <person name="Lipzen A."/>
            <person name="Chen C."/>
            <person name="Yan M."/>
            <person name="Daum C."/>
            <person name="Ng V."/>
            <person name="Clum A."/>
            <person name="Steindorff A."/>
            <person name="Ohm R.A."/>
            <person name="Martin F."/>
            <person name="Silar P."/>
            <person name="Natvig D.O."/>
            <person name="Lalanne C."/>
            <person name="Gautier V."/>
            <person name="Ament-Velasquez S.L."/>
            <person name="Kruys A."/>
            <person name="Hutchinson M.I."/>
            <person name="Powell A.J."/>
            <person name="Barry K."/>
            <person name="Miller A.N."/>
            <person name="Grigoriev I.V."/>
            <person name="Debuchy R."/>
            <person name="Gladieux P."/>
            <person name="Hiltunen Thoren M."/>
            <person name="Johannesson H."/>
        </authorList>
    </citation>
    <scope>NUCLEOTIDE SEQUENCE</scope>
    <source>
        <strain evidence="2">CBS 626.80</strain>
    </source>
</reference>
<organism evidence="2 3">
    <name type="scientific">Pseudoneurospora amorphoporcata</name>
    <dbReference type="NCBI Taxonomy" id="241081"/>
    <lineage>
        <taxon>Eukaryota</taxon>
        <taxon>Fungi</taxon>
        <taxon>Dikarya</taxon>
        <taxon>Ascomycota</taxon>
        <taxon>Pezizomycotina</taxon>
        <taxon>Sordariomycetes</taxon>
        <taxon>Sordariomycetidae</taxon>
        <taxon>Sordariales</taxon>
        <taxon>Sordariaceae</taxon>
        <taxon>Pseudoneurospora</taxon>
    </lineage>
</organism>